<evidence type="ECO:0000313" key="2">
    <source>
        <dbReference type="EMBL" id="ADG89311.1"/>
    </source>
</evidence>
<name>D6Y5B6_THEBD</name>
<dbReference type="EMBL" id="CP001874">
    <property type="protein sequence ID" value="ADG89311.1"/>
    <property type="molecule type" value="Genomic_DNA"/>
</dbReference>
<gene>
    <name evidence="2" type="ordered locus">Tbis_2609</name>
</gene>
<dbReference type="SUPFAM" id="SSF51338">
    <property type="entry name" value="Composite domain of metallo-dependent hydrolases"/>
    <property type="match status" value="1"/>
</dbReference>
<dbReference type="AlphaFoldDB" id="D6Y5B6"/>
<dbReference type="CDD" id="cd01300">
    <property type="entry name" value="YtcJ_like"/>
    <property type="match status" value="1"/>
</dbReference>
<dbReference type="Pfam" id="PF07969">
    <property type="entry name" value="Amidohydro_3"/>
    <property type="match status" value="1"/>
</dbReference>
<keyword evidence="2" id="KW-0378">Hydrolase</keyword>
<dbReference type="InterPro" id="IPR033932">
    <property type="entry name" value="YtcJ-like"/>
</dbReference>
<reference evidence="2 3" key="1">
    <citation type="submission" date="2010-01" db="EMBL/GenBank/DDBJ databases">
        <title>The complete genome of Thermobispora bispora DSM 43833.</title>
        <authorList>
            <consortium name="US DOE Joint Genome Institute (JGI-PGF)"/>
            <person name="Lucas S."/>
            <person name="Copeland A."/>
            <person name="Lapidus A."/>
            <person name="Glavina del Rio T."/>
            <person name="Dalin E."/>
            <person name="Tice H."/>
            <person name="Bruce D."/>
            <person name="Goodwin L."/>
            <person name="Pitluck S."/>
            <person name="Kyrpides N."/>
            <person name="Mavromatis K."/>
            <person name="Ivanova N."/>
            <person name="Mikhailova N."/>
            <person name="Chertkov O."/>
            <person name="Brettin T."/>
            <person name="Detter J.C."/>
            <person name="Han C."/>
            <person name="Larimer F."/>
            <person name="Land M."/>
            <person name="Hauser L."/>
            <person name="Markowitz V."/>
            <person name="Cheng J.-F."/>
            <person name="Hugenholtz P."/>
            <person name="Woyke T."/>
            <person name="Wu D."/>
            <person name="Jando M."/>
            <person name="Schneider S."/>
            <person name="Klenk H.-P."/>
            <person name="Eisen J.A."/>
        </authorList>
    </citation>
    <scope>NUCLEOTIDE SEQUENCE [LARGE SCALE GENOMIC DNA]</scope>
    <source>
        <strain evidence="3">ATCC 19993 / DSM 43833 / CBS 139.67 / JCM 10125 / KCTC 9307 / NBRC 14880 / R51</strain>
    </source>
</reference>
<keyword evidence="3" id="KW-1185">Reference proteome</keyword>
<dbReference type="RefSeq" id="WP_013132844.1">
    <property type="nucleotide sequence ID" value="NC_014165.1"/>
</dbReference>
<proteinExistence type="predicted"/>
<protein>
    <submittedName>
        <fullName evidence="2">Amidohydrolase 3</fullName>
    </submittedName>
</protein>
<dbReference type="eggNOG" id="COG1574">
    <property type="taxonomic scope" value="Bacteria"/>
</dbReference>
<dbReference type="SUPFAM" id="SSF51556">
    <property type="entry name" value="Metallo-dependent hydrolases"/>
    <property type="match status" value="1"/>
</dbReference>
<dbReference type="Proteomes" id="UP000006640">
    <property type="component" value="Chromosome"/>
</dbReference>
<evidence type="ECO:0000259" key="1">
    <source>
        <dbReference type="Pfam" id="PF07969"/>
    </source>
</evidence>
<dbReference type="Gene3D" id="3.20.20.140">
    <property type="entry name" value="Metal-dependent hydrolases"/>
    <property type="match status" value="1"/>
</dbReference>
<dbReference type="PANTHER" id="PTHR22642:SF2">
    <property type="entry name" value="PROTEIN LONG AFTER FAR-RED 3"/>
    <property type="match status" value="1"/>
</dbReference>
<sequence>MRLDVLFVNGRFTTLDPERPHATRLGVFAGRIAGLDEELDGLRADRVVDLRGAPVVPGFNDAHHHLSLRGQRMRELDLSADAVRTLDELYAKVAERAAELPEDAWVIGTGYDQNKLGAHPTRTALDAVSGGRPVWLRHCSAHMGVANTAAFARMGFTDLRQVPDVPGGTVGRDADGLPDGLLAEQAQELADRVLRPIAFEDFVAAIGLASRAAAAEGLTSFTEPGIGAGLVGNGAADLAAFQAARERGLLLQRATLMPGAPNLHETGAFEPGREWFGLDLGVRTGIGDEWLAVGPVKLFADGSLIGLTAAMCCDYAGDPGNRGSLQEEPEVLRGFILRAHRFGWQVAAHAIGDRAIDIVLDAYEAAQAEHPRPDVRHRIEHCAVTSREQVARIARLGVVPVPQARFISEIGDGMLRALGPERAKGCYRQRSFLEAGIELPGSSDCPVVAGAPLLGIHDLVNQRTASGAPFNPEEALTPLQALRAYTVGSAYAVHEEHRKGTLSRGKLADFVVLSEDLLTVPPTRIGGITVLATVVGGDIVHDIAGLAG</sequence>
<dbReference type="InterPro" id="IPR013108">
    <property type="entry name" value="Amidohydro_3"/>
</dbReference>
<evidence type="ECO:0000313" key="3">
    <source>
        <dbReference type="Proteomes" id="UP000006640"/>
    </source>
</evidence>
<dbReference type="Gene3D" id="2.30.40.10">
    <property type="entry name" value="Urease, subunit C, domain 1"/>
    <property type="match status" value="1"/>
</dbReference>
<organism evidence="2 3">
    <name type="scientific">Thermobispora bispora (strain ATCC 19993 / DSM 43833 / CBS 139.67 / JCM 10125 / KCTC 9307 / NBRC 14880 / R51)</name>
    <dbReference type="NCBI Taxonomy" id="469371"/>
    <lineage>
        <taxon>Bacteria</taxon>
        <taxon>Bacillati</taxon>
        <taxon>Actinomycetota</taxon>
        <taxon>Actinomycetes</taxon>
        <taxon>Streptosporangiales</taxon>
        <taxon>Streptosporangiaceae</taxon>
        <taxon>Thermobispora</taxon>
    </lineage>
</organism>
<dbReference type="Gene3D" id="3.10.310.70">
    <property type="match status" value="1"/>
</dbReference>
<dbReference type="InterPro" id="IPR032466">
    <property type="entry name" value="Metal_Hydrolase"/>
</dbReference>
<dbReference type="HOGENOM" id="CLU_009942_1_0_11"/>
<dbReference type="InterPro" id="IPR011059">
    <property type="entry name" value="Metal-dep_hydrolase_composite"/>
</dbReference>
<dbReference type="KEGG" id="tbi:Tbis_2609"/>
<feature type="domain" description="Amidohydrolase 3" evidence="1">
    <location>
        <begin position="46"/>
        <end position="541"/>
    </location>
</feature>
<dbReference type="PANTHER" id="PTHR22642">
    <property type="entry name" value="IMIDAZOLONEPROPIONASE"/>
    <property type="match status" value="1"/>
</dbReference>
<accession>D6Y5B6</accession>
<dbReference type="GO" id="GO:0016810">
    <property type="term" value="F:hydrolase activity, acting on carbon-nitrogen (but not peptide) bonds"/>
    <property type="evidence" value="ECO:0007669"/>
    <property type="project" value="InterPro"/>
</dbReference>
<dbReference type="OrthoDB" id="3173428at2"/>
<dbReference type="STRING" id="469371.Tbis_2609"/>